<feature type="transmembrane region" description="Helical" evidence="5">
    <location>
        <begin position="276"/>
        <end position="297"/>
    </location>
</feature>
<evidence type="ECO:0000256" key="2">
    <source>
        <dbReference type="ARBA" id="ARBA00022692"/>
    </source>
</evidence>
<evidence type="ECO:0000256" key="1">
    <source>
        <dbReference type="ARBA" id="ARBA00004141"/>
    </source>
</evidence>
<feature type="transmembrane region" description="Helical" evidence="5">
    <location>
        <begin position="127"/>
        <end position="148"/>
    </location>
</feature>
<sequence>MTWSDYLPAWPLQISPALWLALTLVVAVLLGEAMVRHLRLPRIVGYIGIGAVLGPGGLGLIPQLPVNEWRLVVDLALGILLFELGSKVNLRWLKANPWLAGTSLLEAITTFAVVFSVLVWVDVTSTAAAVVATIAIATSPAIIVRTVTESRAQGQVTDRLLLMTALNTIYAVIFHKLAVAVMHGQAGTSFVHTIFPPLYLLGGSALLAWWFGITFERIHHHLGQHEETFSFILFGMIAFATIMASTLRLSPILVLLAAGLITRYQRKHTRTFPPHFGSAGAVLVVLMFIANGLAADLRGLRDGFLLVLLLIVVRIIAKLLAVLPLATYSGIGWRQAISLGIALVPMSSVALLLTMDTAIDFPEFAFGLGMVLMSWIVILELVGPVLVQVALRRAGETPEKKT</sequence>
<feature type="domain" description="Cation/H+ exchanger transmembrane" evidence="6">
    <location>
        <begin position="26"/>
        <end position="376"/>
    </location>
</feature>
<name>A0A1H8IGP4_9PROT</name>
<proteinExistence type="predicted"/>
<evidence type="ECO:0000313" key="8">
    <source>
        <dbReference type="Proteomes" id="UP000183898"/>
    </source>
</evidence>
<dbReference type="GO" id="GO:0015297">
    <property type="term" value="F:antiporter activity"/>
    <property type="evidence" value="ECO:0007669"/>
    <property type="project" value="InterPro"/>
</dbReference>
<feature type="transmembrane region" description="Helical" evidence="5">
    <location>
        <begin position="12"/>
        <end position="31"/>
    </location>
</feature>
<feature type="transmembrane region" description="Helical" evidence="5">
    <location>
        <begin position="332"/>
        <end position="353"/>
    </location>
</feature>
<dbReference type="InterPro" id="IPR006153">
    <property type="entry name" value="Cation/H_exchanger_TM"/>
</dbReference>
<feature type="transmembrane region" description="Helical" evidence="5">
    <location>
        <begin position="365"/>
        <end position="391"/>
    </location>
</feature>
<dbReference type="PANTHER" id="PTHR43021">
    <property type="entry name" value="NA(+)/H(+) ANTIPORTER-RELATED"/>
    <property type="match status" value="1"/>
</dbReference>
<evidence type="ECO:0000256" key="3">
    <source>
        <dbReference type="ARBA" id="ARBA00022989"/>
    </source>
</evidence>
<comment type="subcellular location">
    <subcellularLocation>
        <location evidence="1">Membrane</location>
        <topology evidence="1">Multi-pass membrane protein</topology>
    </subcellularLocation>
</comment>
<feature type="transmembrane region" description="Helical" evidence="5">
    <location>
        <begin position="160"/>
        <end position="182"/>
    </location>
</feature>
<dbReference type="Pfam" id="PF00999">
    <property type="entry name" value="Na_H_Exchanger"/>
    <property type="match status" value="1"/>
</dbReference>
<dbReference type="Proteomes" id="UP000183898">
    <property type="component" value="Unassembled WGS sequence"/>
</dbReference>
<feature type="transmembrane region" description="Helical" evidence="5">
    <location>
        <begin position="98"/>
        <end position="121"/>
    </location>
</feature>
<keyword evidence="4 5" id="KW-0472">Membrane</keyword>
<dbReference type="GO" id="GO:1902600">
    <property type="term" value="P:proton transmembrane transport"/>
    <property type="evidence" value="ECO:0007669"/>
    <property type="project" value="InterPro"/>
</dbReference>
<feature type="transmembrane region" description="Helical" evidence="5">
    <location>
        <begin position="194"/>
        <end position="211"/>
    </location>
</feature>
<feature type="transmembrane region" description="Helical" evidence="5">
    <location>
        <begin position="304"/>
        <end position="326"/>
    </location>
</feature>
<keyword evidence="2 5" id="KW-0812">Transmembrane</keyword>
<dbReference type="RefSeq" id="WP_074746156.1">
    <property type="nucleotide sequence ID" value="NZ_FOCT01000006.1"/>
</dbReference>
<feature type="transmembrane region" description="Helical" evidence="5">
    <location>
        <begin position="43"/>
        <end position="63"/>
    </location>
</feature>
<dbReference type="EMBL" id="FOCT01000006">
    <property type="protein sequence ID" value="SEN67449.1"/>
    <property type="molecule type" value="Genomic_DNA"/>
</dbReference>
<protein>
    <submittedName>
        <fullName evidence="7">Transporter, CPA2 family</fullName>
    </submittedName>
</protein>
<evidence type="ECO:0000256" key="5">
    <source>
        <dbReference type="SAM" id="Phobius"/>
    </source>
</evidence>
<accession>A0A1H8IGP4</accession>
<dbReference type="Gene3D" id="1.20.1530.20">
    <property type="match status" value="1"/>
</dbReference>
<dbReference type="InterPro" id="IPR038770">
    <property type="entry name" value="Na+/solute_symporter_sf"/>
</dbReference>
<keyword evidence="3 5" id="KW-1133">Transmembrane helix</keyword>
<dbReference type="GO" id="GO:0016020">
    <property type="term" value="C:membrane"/>
    <property type="evidence" value="ECO:0007669"/>
    <property type="project" value="UniProtKB-SubCell"/>
</dbReference>
<dbReference type="PANTHER" id="PTHR43021:SF2">
    <property type="entry name" value="CATION_H+ EXCHANGER DOMAIN-CONTAINING PROTEIN"/>
    <property type="match status" value="1"/>
</dbReference>
<dbReference type="AlphaFoldDB" id="A0A1H8IGP4"/>
<reference evidence="7 8" key="1">
    <citation type="submission" date="2016-10" db="EMBL/GenBank/DDBJ databases">
        <authorList>
            <person name="de Groot N.N."/>
        </authorList>
    </citation>
    <scope>NUCLEOTIDE SEQUENCE [LARGE SCALE GENOMIC DNA]</scope>
    <source>
        <strain evidence="7 8">Nl18</strain>
    </source>
</reference>
<feature type="transmembrane region" description="Helical" evidence="5">
    <location>
        <begin position="231"/>
        <end position="256"/>
    </location>
</feature>
<evidence type="ECO:0000256" key="4">
    <source>
        <dbReference type="ARBA" id="ARBA00023136"/>
    </source>
</evidence>
<organism evidence="7 8">
    <name type="scientific">Nitrosospira multiformis</name>
    <dbReference type="NCBI Taxonomy" id="1231"/>
    <lineage>
        <taxon>Bacteria</taxon>
        <taxon>Pseudomonadati</taxon>
        <taxon>Pseudomonadota</taxon>
        <taxon>Betaproteobacteria</taxon>
        <taxon>Nitrosomonadales</taxon>
        <taxon>Nitrosomonadaceae</taxon>
        <taxon>Nitrosospira</taxon>
    </lineage>
</organism>
<evidence type="ECO:0000313" key="7">
    <source>
        <dbReference type="EMBL" id="SEN67449.1"/>
    </source>
</evidence>
<gene>
    <name evidence="7" type="ORF">SAMN05216404_10667</name>
</gene>
<evidence type="ECO:0000259" key="6">
    <source>
        <dbReference type="Pfam" id="PF00999"/>
    </source>
</evidence>